<dbReference type="RefSeq" id="WP_105353817.1">
    <property type="nucleotide sequence ID" value="NZ_PUIB01000011.1"/>
</dbReference>
<proteinExistence type="predicted"/>
<dbReference type="Proteomes" id="UP000239388">
    <property type="component" value="Unassembled WGS sequence"/>
</dbReference>
<protein>
    <submittedName>
        <fullName evidence="3">Uncharacterized protein</fullName>
    </submittedName>
</protein>
<sequence>MSATQPWQRVFVRHLVVDRRNEVDRLSSIVKPSFETRSRGSQGGGDTIWCQPTGRWMVGVGFPKIDWVSFFSNADSPQQIFERSATSKRVEAAWIGFDPQHGGWFFWFNRGGKAVVRFTQSEANESQPEMEADDATKKLIAQCPDAKSAWEILCQQFEVPEKSPELVVEDGKFVVLGVRGKPVKGTNRGIINYSGPELTEGENQAADKLEKGLDRWDFAGVRAALEAGASVDVKPDSSVSPLLSVLFHWDEPEAPQMAELLLEYGANVNGRSDDEPPLVSLHAHFVSDEMSYGAGKFLLEHGADVEAKNSFGKTALFEAVLHKKIDSVKLLLEYDAKPSDELVTWVRERIARDLKYEKQSDYIEYLTLLTGETIELPKIEQLPPELRAENERFAQYIQISHILKSLEAGFTVRKDRASDLAKVPETQQWGAELEQLGFEETGRILLMLAWNIRPSLALINVAQKMEAIITIGGPQLDQIRVDVGVYHPDDYVTVVSNLAQESVMGFKSSHGDFTHVPDADAKTLITTLQEKLAQSQREVVPIEATTFLDRYRRINERVLEELKVYLQNLRDTQAILVEGAPTRFEKLKCYFDFSKNKDPTWCSRKIVEGCQEDLQESLEVDLKNDEWEMKRGIRASYDLALARHLQFAGAPDSTDFLATGCEVALKFFEYHASRPKPYNVQAMVEEFEKALLLATLAGDWDVFGRLCETLRSKIASPKSRMPDDPSLEEGLIMVMVGSHFRENKIAGVDKLPEIIRQTRKKRMHFLLDAWEAIENNSPPAFQKAIDEAVKKHAARTSGASSWYEMGRMIALPESILVAVAQHEGITGIELSESASDRLITRASIGL</sequence>
<dbReference type="OrthoDB" id="291496at2"/>
<dbReference type="PANTHER" id="PTHR24198:SF165">
    <property type="entry name" value="ANKYRIN REPEAT-CONTAINING PROTEIN-RELATED"/>
    <property type="match status" value="1"/>
</dbReference>
<dbReference type="Gene3D" id="1.25.40.20">
    <property type="entry name" value="Ankyrin repeat-containing domain"/>
    <property type="match status" value="1"/>
</dbReference>
<keyword evidence="2" id="KW-0040">ANK repeat</keyword>
<dbReference type="EMBL" id="PUIB01000011">
    <property type="protein sequence ID" value="PQO38430.1"/>
    <property type="molecule type" value="Genomic_DNA"/>
</dbReference>
<keyword evidence="1" id="KW-0677">Repeat</keyword>
<dbReference type="AlphaFoldDB" id="A0A2S8G295"/>
<evidence type="ECO:0000256" key="1">
    <source>
        <dbReference type="ARBA" id="ARBA00022737"/>
    </source>
</evidence>
<dbReference type="PANTHER" id="PTHR24198">
    <property type="entry name" value="ANKYRIN REPEAT AND PROTEIN KINASE DOMAIN-CONTAINING PROTEIN"/>
    <property type="match status" value="1"/>
</dbReference>
<dbReference type="InterPro" id="IPR002110">
    <property type="entry name" value="Ankyrin_rpt"/>
</dbReference>
<dbReference type="SMART" id="SM00248">
    <property type="entry name" value="ANK"/>
    <property type="match status" value="2"/>
</dbReference>
<reference evidence="3 4" key="1">
    <citation type="submission" date="2018-02" db="EMBL/GenBank/DDBJ databases">
        <title>Comparative genomes isolates from brazilian mangrove.</title>
        <authorList>
            <person name="Araujo J.E."/>
            <person name="Taketani R.G."/>
            <person name="Silva M.C.P."/>
            <person name="Loureco M.V."/>
            <person name="Andreote F.D."/>
        </authorList>
    </citation>
    <scope>NUCLEOTIDE SEQUENCE [LARGE SCALE GENOMIC DNA]</scope>
    <source>
        <strain evidence="3 4">NAP PRIS-MGV</strain>
    </source>
</reference>
<evidence type="ECO:0000256" key="2">
    <source>
        <dbReference type="ARBA" id="ARBA00023043"/>
    </source>
</evidence>
<name>A0A2S8G295_9BACT</name>
<dbReference type="InterPro" id="IPR036770">
    <property type="entry name" value="Ankyrin_rpt-contain_sf"/>
</dbReference>
<accession>A0A2S8G295</accession>
<comment type="caution">
    <text evidence="3">The sequence shown here is derived from an EMBL/GenBank/DDBJ whole genome shotgun (WGS) entry which is preliminary data.</text>
</comment>
<dbReference type="Pfam" id="PF12796">
    <property type="entry name" value="Ank_2"/>
    <property type="match status" value="1"/>
</dbReference>
<evidence type="ECO:0000313" key="3">
    <source>
        <dbReference type="EMBL" id="PQO38430.1"/>
    </source>
</evidence>
<gene>
    <name evidence="3" type="ORF">C5Y98_10240</name>
</gene>
<dbReference type="SUPFAM" id="SSF48403">
    <property type="entry name" value="Ankyrin repeat"/>
    <property type="match status" value="1"/>
</dbReference>
<organism evidence="3 4">
    <name type="scientific">Blastopirellula marina</name>
    <dbReference type="NCBI Taxonomy" id="124"/>
    <lineage>
        <taxon>Bacteria</taxon>
        <taxon>Pseudomonadati</taxon>
        <taxon>Planctomycetota</taxon>
        <taxon>Planctomycetia</taxon>
        <taxon>Pirellulales</taxon>
        <taxon>Pirellulaceae</taxon>
        <taxon>Blastopirellula</taxon>
    </lineage>
</organism>
<evidence type="ECO:0000313" key="4">
    <source>
        <dbReference type="Proteomes" id="UP000239388"/>
    </source>
</evidence>